<keyword evidence="1" id="KW-1133">Transmembrane helix</keyword>
<gene>
    <name evidence="2" type="ORF">DesyoDRAFT_1270</name>
</gene>
<sequence length="122" mass="13860">MVIDFYIISPGRFLFGVGVILCVLSTFTSACISGDTWIIKLYYWTKTKSKNIGYVILKGLVYEFFIIGHSVAFIIVVWYIVIQIAGDSPSPMNLRIVFIPFLCLQHFGYICGIMPFKLISED</sequence>
<accession>H5Y290</accession>
<dbReference type="AlphaFoldDB" id="H5Y290"/>
<dbReference type="HOGENOM" id="CLU_2023042_0_0_9"/>
<feature type="transmembrane region" description="Helical" evidence="1">
    <location>
        <begin position="94"/>
        <end position="116"/>
    </location>
</feature>
<name>H5Y290_9FIRM</name>
<evidence type="ECO:0000313" key="2">
    <source>
        <dbReference type="EMBL" id="EHQ88438.1"/>
    </source>
</evidence>
<dbReference type="EMBL" id="CM001441">
    <property type="protein sequence ID" value="EHQ88438.1"/>
    <property type="molecule type" value="Genomic_DNA"/>
</dbReference>
<evidence type="ECO:0000313" key="3">
    <source>
        <dbReference type="Proteomes" id="UP000005104"/>
    </source>
</evidence>
<keyword evidence="3" id="KW-1185">Reference proteome</keyword>
<feature type="transmembrane region" description="Helical" evidence="1">
    <location>
        <begin position="13"/>
        <end position="39"/>
    </location>
</feature>
<keyword evidence="1" id="KW-0472">Membrane</keyword>
<feature type="transmembrane region" description="Helical" evidence="1">
    <location>
        <begin position="60"/>
        <end position="82"/>
    </location>
</feature>
<organism evidence="2 3">
    <name type="scientific">Desulfosporosinus youngiae DSM 17734</name>
    <dbReference type="NCBI Taxonomy" id="768710"/>
    <lineage>
        <taxon>Bacteria</taxon>
        <taxon>Bacillati</taxon>
        <taxon>Bacillota</taxon>
        <taxon>Clostridia</taxon>
        <taxon>Eubacteriales</taxon>
        <taxon>Desulfitobacteriaceae</taxon>
        <taxon>Desulfosporosinus</taxon>
    </lineage>
</organism>
<reference evidence="2 3" key="1">
    <citation type="submission" date="2011-11" db="EMBL/GenBank/DDBJ databases">
        <title>The Noncontiguous Finished genome of Desulfosporosinus youngiae DSM 17734.</title>
        <authorList>
            <consortium name="US DOE Joint Genome Institute (JGI-PGF)"/>
            <person name="Lucas S."/>
            <person name="Han J."/>
            <person name="Lapidus A."/>
            <person name="Cheng J.-F."/>
            <person name="Goodwin L."/>
            <person name="Pitluck S."/>
            <person name="Peters L."/>
            <person name="Ovchinnikova G."/>
            <person name="Lu M."/>
            <person name="Land M.L."/>
            <person name="Hauser L."/>
            <person name="Pester M."/>
            <person name="Spring S."/>
            <person name="Ollivier B."/>
            <person name="Rattei T."/>
            <person name="Klenk H.-P."/>
            <person name="Wagner M."/>
            <person name="Loy A."/>
            <person name="Woyke T.J."/>
        </authorList>
    </citation>
    <scope>NUCLEOTIDE SEQUENCE [LARGE SCALE GENOMIC DNA]</scope>
    <source>
        <strain evidence="2 3">DSM 17734</strain>
    </source>
</reference>
<dbReference type="Proteomes" id="UP000005104">
    <property type="component" value="Chromosome"/>
</dbReference>
<proteinExistence type="predicted"/>
<evidence type="ECO:0000256" key="1">
    <source>
        <dbReference type="SAM" id="Phobius"/>
    </source>
</evidence>
<protein>
    <submittedName>
        <fullName evidence="2">Uncharacterized protein</fullName>
    </submittedName>
</protein>
<keyword evidence="1" id="KW-0812">Transmembrane</keyword>